<protein>
    <submittedName>
        <fullName evidence="1">Uncharacterized protein</fullName>
    </submittedName>
</protein>
<organism evidence="1 2">
    <name type="scientific">Papaver atlanticum</name>
    <dbReference type="NCBI Taxonomy" id="357466"/>
    <lineage>
        <taxon>Eukaryota</taxon>
        <taxon>Viridiplantae</taxon>
        <taxon>Streptophyta</taxon>
        <taxon>Embryophyta</taxon>
        <taxon>Tracheophyta</taxon>
        <taxon>Spermatophyta</taxon>
        <taxon>Magnoliopsida</taxon>
        <taxon>Ranunculales</taxon>
        <taxon>Papaveraceae</taxon>
        <taxon>Papaveroideae</taxon>
        <taxon>Papaver</taxon>
    </lineage>
</organism>
<name>A0AAD4TDT3_9MAGN</name>
<feature type="non-terminal residue" evidence="1">
    <location>
        <position position="1"/>
    </location>
</feature>
<dbReference type="AlphaFoldDB" id="A0AAD4TDT3"/>
<evidence type="ECO:0000313" key="1">
    <source>
        <dbReference type="EMBL" id="KAI3955684.1"/>
    </source>
</evidence>
<keyword evidence="2" id="KW-1185">Reference proteome</keyword>
<dbReference type="EMBL" id="JAJJMB010001716">
    <property type="protein sequence ID" value="KAI3955684.1"/>
    <property type="molecule type" value="Genomic_DNA"/>
</dbReference>
<comment type="caution">
    <text evidence="1">The sequence shown here is derived from an EMBL/GenBank/DDBJ whole genome shotgun (WGS) entry which is preliminary data.</text>
</comment>
<evidence type="ECO:0000313" key="2">
    <source>
        <dbReference type="Proteomes" id="UP001202328"/>
    </source>
</evidence>
<gene>
    <name evidence="1" type="ORF">MKW98_006044</name>
</gene>
<proteinExistence type="predicted"/>
<dbReference type="Proteomes" id="UP001202328">
    <property type="component" value="Unassembled WGS sequence"/>
</dbReference>
<reference evidence="1" key="1">
    <citation type="submission" date="2022-04" db="EMBL/GenBank/DDBJ databases">
        <title>A functionally conserved STORR gene fusion in Papaver species that diverged 16.8 million years ago.</title>
        <authorList>
            <person name="Catania T."/>
        </authorList>
    </citation>
    <scope>NUCLEOTIDE SEQUENCE</scope>
    <source>
        <strain evidence="1">S-188037</strain>
    </source>
</reference>
<sequence>TLIVAMKDSEERKQSKDLFTYLSIWVPNLFLNPYDIVCSGYIGYSENRENMQSYGVGRIEGLAT</sequence>
<accession>A0AAD4TDT3</accession>